<feature type="compositionally biased region" description="Basic residues" evidence="4">
    <location>
        <begin position="42"/>
        <end position="51"/>
    </location>
</feature>
<keyword evidence="6" id="KW-1185">Reference proteome</keyword>
<evidence type="ECO:0000256" key="2">
    <source>
        <dbReference type="ARBA" id="ARBA00022528"/>
    </source>
</evidence>
<proteinExistence type="predicted"/>
<evidence type="ECO:0000313" key="5">
    <source>
        <dbReference type="EMBL" id="KAK6930659.1"/>
    </source>
</evidence>
<organism evidence="5 6">
    <name type="scientific">Dillenia turbinata</name>
    <dbReference type="NCBI Taxonomy" id="194707"/>
    <lineage>
        <taxon>Eukaryota</taxon>
        <taxon>Viridiplantae</taxon>
        <taxon>Streptophyta</taxon>
        <taxon>Embryophyta</taxon>
        <taxon>Tracheophyta</taxon>
        <taxon>Spermatophyta</taxon>
        <taxon>Magnoliopsida</taxon>
        <taxon>eudicotyledons</taxon>
        <taxon>Gunneridae</taxon>
        <taxon>Pentapetalae</taxon>
        <taxon>Dilleniales</taxon>
        <taxon>Dilleniaceae</taxon>
        <taxon>Dillenia</taxon>
    </lineage>
</organism>
<dbReference type="PANTHER" id="PTHR33926">
    <property type="entry name" value="PROTEIN TIC 22, CHLOROPLASTIC"/>
    <property type="match status" value="1"/>
</dbReference>
<gene>
    <name evidence="5" type="ORF">RJ641_004753</name>
</gene>
<protein>
    <submittedName>
        <fullName evidence="5">Tic22-like</fullName>
    </submittedName>
</protein>
<dbReference type="InterPro" id="IPR007378">
    <property type="entry name" value="Tic22-like"/>
</dbReference>
<evidence type="ECO:0000256" key="3">
    <source>
        <dbReference type="ARBA" id="ARBA00022640"/>
    </source>
</evidence>
<dbReference type="Pfam" id="PF04278">
    <property type="entry name" value="Tic22"/>
    <property type="match status" value="1"/>
</dbReference>
<feature type="region of interest" description="Disordered" evidence="4">
    <location>
        <begin position="78"/>
        <end position="122"/>
    </location>
</feature>
<evidence type="ECO:0000256" key="4">
    <source>
        <dbReference type="SAM" id="MobiDB-lite"/>
    </source>
</evidence>
<reference evidence="5 6" key="1">
    <citation type="submission" date="2023-12" db="EMBL/GenBank/DDBJ databases">
        <title>A high-quality genome assembly for Dillenia turbinata (Dilleniales).</title>
        <authorList>
            <person name="Chanderbali A."/>
        </authorList>
    </citation>
    <scope>NUCLEOTIDE SEQUENCE [LARGE SCALE GENOMIC DNA]</scope>
    <source>
        <strain evidence="5">LSX21</strain>
        <tissue evidence="5">Leaf</tissue>
    </source>
</reference>
<feature type="region of interest" description="Disordered" evidence="4">
    <location>
        <begin position="37"/>
        <end position="56"/>
    </location>
</feature>
<comment type="caution">
    <text evidence="5">The sequence shown here is derived from an EMBL/GenBank/DDBJ whole genome shotgun (WGS) entry which is preliminary data.</text>
</comment>
<sequence length="310" mass="34272">MFPFNAKETPNLNTPKFNLQEAFSNLQSQWSSFLNNPSSDLHRHHQHRHHFPNFPDPSILKTHLQSTFSNFANTAKHAFHPRTSTPSSSSANLKPNPVWAKIPAPNESQLDSFRQPGKTKSGIGIDERLGGVPVYALINSSEELVLVSGVGTGKSLGLFCFKSEDAEALLEQMKSINPTMRSGSRVVALDLNKVFQLKVNGVAFRLIPDSVQVKNALVVRQSAGFRQEDFAGVPVFQEDLENSVLRASRVQKMLNPALRPGDIQVVVLEEIIKGMKDSSNSEWDDIVFIPPGFNVSNGPLQQESSETQSK</sequence>
<dbReference type="Gene3D" id="3.40.1350.100">
    <property type="match status" value="1"/>
</dbReference>
<dbReference type="PANTHER" id="PTHR33926:SF1">
    <property type="entry name" value="PROTEIN TIC 22-LIKE, CHLOROPLASTIC"/>
    <property type="match status" value="1"/>
</dbReference>
<accession>A0AAN8Z8J0</accession>
<dbReference type="GO" id="GO:0009507">
    <property type="term" value="C:chloroplast"/>
    <property type="evidence" value="ECO:0007669"/>
    <property type="project" value="UniProtKB-SubCell"/>
</dbReference>
<evidence type="ECO:0000256" key="1">
    <source>
        <dbReference type="ARBA" id="ARBA00004229"/>
    </source>
</evidence>
<dbReference type="Proteomes" id="UP001370490">
    <property type="component" value="Unassembled WGS sequence"/>
</dbReference>
<evidence type="ECO:0000313" key="6">
    <source>
        <dbReference type="Proteomes" id="UP001370490"/>
    </source>
</evidence>
<name>A0AAN8Z8J0_9MAGN</name>
<keyword evidence="2" id="KW-0150">Chloroplast</keyword>
<keyword evidence="3" id="KW-0934">Plastid</keyword>
<comment type="subcellular location">
    <subcellularLocation>
        <location evidence="1">Plastid</location>
        <location evidence="1">Chloroplast</location>
    </subcellularLocation>
</comment>
<dbReference type="EMBL" id="JBAMMX010000012">
    <property type="protein sequence ID" value="KAK6930659.1"/>
    <property type="molecule type" value="Genomic_DNA"/>
</dbReference>
<feature type="compositionally biased region" description="Polar residues" evidence="4">
    <location>
        <begin position="82"/>
        <end position="93"/>
    </location>
</feature>
<dbReference type="AlphaFoldDB" id="A0AAN8Z8J0"/>
<dbReference type="GO" id="GO:0015031">
    <property type="term" value="P:protein transport"/>
    <property type="evidence" value="ECO:0007669"/>
    <property type="project" value="InterPro"/>
</dbReference>